<dbReference type="InterPro" id="IPR024158">
    <property type="entry name" value="Mt_import_TIM15"/>
</dbReference>
<dbReference type="Pfam" id="PF05180">
    <property type="entry name" value="zf-DNL"/>
    <property type="match status" value="1"/>
</dbReference>
<dbReference type="GO" id="GO:0051087">
    <property type="term" value="F:protein-folding chaperone binding"/>
    <property type="evidence" value="ECO:0007669"/>
    <property type="project" value="TreeGrafter"/>
</dbReference>
<dbReference type="EMBL" id="JAEPRD010000002">
    <property type="protein sequence ID" value="KAG2213999.1"/>
    <property type="molecule type" value="Genomic_DNA"/>
</dbReference>
<dbReference type="PANTHER" id="PTHR20922">
    <property type="entry name" value="DNL-TYPE ZINC FINGER PROTEIN"/>
    <property type="match status" value="1"/>
</dbReference>
<dbReference type="GO" id="GO:0005739">
    <property type="term" value="C:mitochondrion"/>
    <property type="evidence" value="ECO:0007669"/>
    <property type="project" value="TreeGrafter"/>
</dbReference>
<evidence type="ECO:0000313" key="7">
    <source>
        <dbReference type="Proteomes" id="UP000603453"/>
    </source>
</evidence>
<name>A0A8H7VGU4_9FUNG</name>
<dbReference type="InterPro" id="IPR007853">
    <property type="entry name" value="Znf_DNL-typ"/>
</dbReference>
<reference evidence="6" key="1">
    <citation type="submission" date="2020-12" db="EMBL/GenBank/DDBJ databases">
        <title>Metabolic potential, ecology and presence of endohyphal bacteria is reflected in genomic diversity of Mucoromycotina.</title>
        <authorList>
            <person name="Muszewska A."/>
            <person name="Okrasinska A."/>
            <person name="Steczkiewicz K."/>
            <person name="Drgas O."/>
            <person name="Orlowska M."/>
            <person name="Perlinska-Lenart U."/>
            <person name="Aleksandrzak-Piekarczyk T."/>
            <person name="Szatraj K."/>
            <person name="Zielenkiewicz U."/>
            <person name="Pilsyk S."/>
            <person name="Malc E."/>
            <person name="Mieczkowski P."/>
            <person name="Kruszewska J.S."/>
            <person name="Biernat P."/>
            <person name="Pawlowska J."/>
        </authorList>
    </citation>
    <scope>NUCLEOTIDE SEQUENCE</scope>
    <source>
        <strain evidence="6">WA0000017839</strain>
    </source>
</reference>
<keyword evidence="7" id="KW-1185">Reference proteome</keyword>
<organism evidence="6 7">
    <name type="scientific">Mucor saturninus</name>
    <dbReference type="NCBI Taxonomy" id="64648"/>
    <lineage>
        <taxon>Eukaryota</taxon>
        <taxon>Fungi</taxon>
        <taxon>Fungi incertae sedis</taxon>
        <taxon>Mucoromycota</taxon>
        <taxon>Mucoromycotina</taxon>
        <taxon>Mucoromycetes</taxon>
        <taxon>Mucorales</taxon>
        <taxon>Mucorineae</taxon>
        <taxon>Mucoraceae</taxon>
        <taxon>Mucor</taxon>
    </lineage>
</organism>
<comment type="caution">
    <text evidence="6">The sequence shown here is derived from an EMBL/GenBank/DDBJ whole genome shotgun (WGS) entry which is preliminary data.</text>
</comment>
<dbReference type="GO" id="GO:0008270">
    <property type="term" value="F:zinc ion binding"/>
    <property type="evidence" value="ECO:0007669"/>
    <property type="project" value="UniProtKB-KW"/>
</dbReference>
<evidence type="ECO:0000259" key="5">
    <source>
        <dbReference type="PROSITE" id="PS51501"/>
    </source>
</evidence>
<evidence type="ECO:0000256" key="4">
    <source>
        <dbReference type="PROSITE-ProRule" id="PRU00834"/>
    </source>
</evidence>
<protein>
    <recommendedName>
        <fullName evidence="5">DNL-type domain-containing protein</fullName>
    </recommendedName>
</protein>
<feature type="domain" description="DNL-type" evidence="5">
    <location>
        <begin position="78"/>
        <end position="173"/>
    </location>
</feature>
<gene>
    <name evidence="6" type="ORF">INT47_001270</name>
</gene>
<accession>A0A8H7VGU4</accession>
<dbReference type="PANTHER" id="PTHR20922:SF13">
    <property type="entry name" value="DNL-TYPE ZINC FINGER PROTEIN"/>
    <property type="match status" value="1"/>
</dbReference>
<sequence>MFRSIQRLAVLSNTRILSRGEFLHKKSALRAFSSLNTLQPASFNLKRQGAIFNYGFHTLSPCFEQEQKISKEEEEAIDPNHKMLIGFTCKVCQDRSHHVMSKHSYTKGVVLIQCPGCKNRHLIADNLGWFRDSKTTIEDLVKEKGEAIRHVVVDEAGVEKMGDLMEWLPEIAHEEKVKKAEAKIKADELKESQKEE</sequence>
<evidence type="ECO:0000256" key="2">
    <source>
        <dbReference type="ARBA" id="ARBA00022771"/>
    </source>
</evidence>
<keyword evidence="3" id="KW-0862">Zinc</keyword>
<dbReference type="GO" id="GO:0030150">
    <property type="term" value="P:protein import into mitochondrial matrix"/>
    <property type="evidence" value="ECO:0007669"/>
    <property type="project" value="TreeGrafter"/>
</dbReference>
<evidence type="ECO:0000256" key="1">
    <source>
        <dbReference type="ARBA" id="ARBA00022723"/>
    </source>
</evidence>
<evidence type="ECO:0000313" key="6">
    <source>
        <dbReference type="EMBL" id="KAG2213999.1"/>
    </source>
</evidence>
<dbReference type="OrthoDB" id="512667at2759"/>
<keyword evidence="1" id="KW-0479">Metal-binding</keyword>
<evidence type="ECO:0000256" key="3">
    <source>
        <dbReference type="ARBA" id="ARBA00022833"/>
    </source>
</evidence>
<dbReference type="GO" id="GO:0006457">
    <property type="term" value="P:protein folding"/>
    <property type="evidence" value="ECO:0007669"/>
    <property type="project" value="TreeGrafter"/>
</dbReference>
<dbReference type="AlphaFoldDB" id="A0A8H7VGU4"/>
<proteinExistence type="predicted"/>
<dbReference type="Proteomes" id="UP000603453">
    <property type="component" value="Unassembled WGS sequence"/>
</dbReference>
<dbReference type="PROSITE" id="PS51501">
    <property type="entry name" value="ZF_DNL"/>
    <property type="match status" value="1"/>
</dbReference>
<dbReference type="GO" id="GO:0050821">
    <property type="term" value="P:protein stabilization"/>
    <property type="evidence" value="ECO:0007669"/>
    <property type="project" value="TreeGrafter"/>
</dbReference>
<keyword evidence="2 4" id="KW-0863">Zinc-finger</keyword>